<keyword evidence="6 8" id="KW-1133">Transmembrane helix</keyword>
<accession>A0ABR8YS54</accession>
<evidence type="ECO:0000256" key="1">
    <source>
        <dbReference type="ARBA" id="ARBA00004651"/>
    </source>
</evidence>
<protein>
    <submittedName>
        <fullName evidence="9">Iron ABC transporter permease</fullName>
    </submittedName>
</protein>
<gene>
    <name evidence="9" type="ORF">H9637_08550</name>
</gene>
<sequence>MKVEFFKEKKHLAIAISFLFLIFIGILSIRMGSVEYKFSDIFRILFNSEMTSSKNVLMNIRLPRILIAAIIGANLSIAGALLQAVMQNPLADPGLTGVSSGASLMAIIIMLLFPQYSYLVPFASFLGGAVACGLVYGLAWKDGIKPVRIILAGVAVNAILGGGTSLLSTLNSDKIQGVLLWVNGSISGKTWGDVRVLAIYSAIGLFFAMLCIRKANILQLGDEMSTNLGVDINKYRILISLVAVFLAGISTAISGIIGFVGLIVPHIARLLIGSDYKYLLPLSVTLGSSLLLLGDTFARTIVNPIELPVGVIMAVIGGPFFLYLLRRGQA</sequence>
<keyword evidence="3" id="KW-0813">Transport</keyword>
<keyword evidence="7 8" id="KW-0472">Membrane</keyword>
<feature type="transmembrane region" description="Helical" evidence="8">
    <location>
        <begin position="197"/>
        <end position="216"/>
    </location>
</feature>
<evidence type="ECO:0000256" key="3">
    <source>
        <dbReference type="ARBA" id="ARBA00022448"/>
    </source>
</evidence>
<evidence type="ECO:0000256" key="4">
    <source>
        <dbReference type="ARBA" id="ARBA00022475"/>
    </source>
</evidence>
<reference evidence="9 10" key="1">
    <citation type="submission" date="2020-08" db="EMBL/GenBank/DDBJ databases">
        <title>A Genomic Blueprint of the Chicken Gut Microbiome.</title>
        <authorList>
            <person name="Gilroy R."/>
            <person name="Ravi A."/>
            <person name="Getino M."/>
            <person name="Pursley I."/>
            <person name="Horton D.L."/>
            <person name="Alikhan N.-F."/>
            <person name="Baker D."/>
            <person name="Gharbi K."/>
            <person name="Hall N."/>
            <person name="Watson M."/>
            <person name="Adriaenssens E.M."/>
            <person name="Foster-Nyarko E."/>
            <person name="Jarju S."/>
            <person name="Secka A."/>
            <person name="Antonio M."/>
            <person name="Oren A."/>
            <person name="Chaudhuri R."/>
            <person name="La Ragione R.M."/>
            <person name="Hildebrand F."/>
            <person name="Pallen M.J."/>
        </authorList>
    </citation>
    <scope>NUCLEOTIDE SEQUENCE [LARGE SCALE GENOMIC DNA]</scope>
    <source>
        <strain evidence="9 10">N37</strain>
    </source>
</reference>
<evidence type="ECO:0000313" key="10">
    <source>
        <dbReference type="Proteomes" id="UP000627166"/>
    </source>
</evidence>
<proteinExistence type="inferred from homology"/>
<comment type="caution">
    <text evidence="9">The sequence shown here is derived from an EMBL/GenBank/DDBJ whole genome shotgun (WGS) entry which is preliminary data.</text>
</comment>
<dbReference type="CDD" id="cd06550">
    <property type="entry name" value="TM_ABC_iron-siderophores_like"/>
    <property type="match status" value="1"/>
</dbReference>
<dbReference type="EMBL" id="JACSQB010000062">
    <property type="protein sequence ID" value="MBD8047085.1"/>
    <property type="molecule type" value="Genomic_DNA"/>
</dbReference>
<evidence type="ECO:0000256" key="6">
    <source>
        <dbReference type="ARBA" id="ARBA00022989"/>
    </source>
</evidence>
<evidence type="ECO:0000256" key="5">
    <source>
        <dbReference type="ARBA" id="ARBA00022692"/>
    </source>
</evidence>
<dbReference type="Proteomes" id="UP000627166">
    <property type="component" value="Unassembled WGS sequence"/>
</dbReference>
<comment type="subcellular location">
    <subcellularLocation>
        <location evidence="1">Cell membrane</location>
        <topology evidence="1">Multi-pass membrane protein</topology>
    </subcellularLocation>
</comment>
<evidence type="ECO:0000256" key="7">
    <source>
        <dbReference type="ARBA" id="ARBA00023136"/>
    </source>
</evidence>
<name>A0ABR8YS54_9CLOT</name>
<dbReference type="Pfam" id="PF01032">
    <property type="entry name" value="FecCD"/>
    <property type="match status" value="1"/>
</dbReference>
<feature type="transmembrane region" description="Helical" evidence="8">
    <location>
        <begin position="119"/>
        <end position="138"/>
    </location>
</feature>
<dbReference type="InterPro" id="IPR037294">
    <property type="entry name" value="ABC_BtuC-like"/>
</dbReference>
<keyword evidence="10" id="KW-1185">Reference proteome</keyword>
<organism evidence="9 10">
    <name type="scientific">Clostridium faecium</name>
    <dbReference type="NCBI Taxonomy" id="2762223"/>
    <lineage>
        <taxon>Bacteria</taxon>
        <taxon>Bacillati</taxon>
        <taxon>Bacillota</taxon>
        <taxon>Clostridia</taxon>
        <taxon>Eubacteriales</taxon>
        <taxon>Clostridiaceae</taxon>
        <taxon>Clostridium</taxon>
    </lineage>
</organism>
<feature type="transmembrane region" description="Helical" evidence="8">
    <location>
        <begin position="94"/>
        <end position="113"/>
    </location>
</feature>
<dbReference type="InterPro" id="IPR000522">
    <property type="entry name" value="ABC_transptr_permease_BtuC"/>
</dbReference>
<feature type="transmembrane region" description="Helical" evidence="8">
    <location>
        <begin position="237"/>
        <end position="264"/>
    </location>
</feature>
<feature type="transmembrane region" description="Helical" evidence="8">
    <location>
        <begin position="12"/>
        <end position="29"/>
    </location>
</feature>
<keyword evidence="5 8" id="KW-0812">Transmembrane</keyword>
<dbReference type="RefSeq" id="WP_191740059.1">
    <property type="nucleotide sequence ID" value="NZ_JACSQB010000062.1"/>
</dbReference>
<feature type="transmembrane region" description="Helical" evidence="8">
    <location>
        <begin position="305"/>
        <end position="325"/>
    </location>
</feature>
<feature type="transmembrane region" description="Helical" evidence="8">
    <location>
        <begin position="62"/>
        <end position="82"/>
    </location>
</feature>
<evidence type="ECO:0000256" key="2">
    <source>
        <dbReference type="ARBA" id="ARBA00007935"/>
    </source>
</evidence>
<dbReference type="SUPFAM" id="SSF81345">
    <property type="entry name" value="ABC transporter involved in vitamin B12 uptake, BtuC"/>
    <property type="match status" value="1"/>
</dbReference>
<comment type="similarity">
    <text evidence="2">Belongs to the binding-protein-dependent transport system permease family. FecCD subfamily.</text>
</comment>
<evidence type="ECO:0000256" key="8">
    <source>
        <dbReference type="SAM" id="Phobius"/>
    </source>
</evidence>
<evidence type="ECO:0000313" key="9">
    <source>
        <dbReference type="EMBL" id="MBD8047085.1"/>
    </source>
</evidence>
<feature type="transmembrane region" description="Helical" evidence="8">
    <location>
        <begin position="150"/>
        <end position="170"/>
    </location>
</feature>
<dbReference type="PANTHER" id="PTHR30472">
    <property type="entry name" value="FERRIC ENTEROBACTIN TRANSPORT SYSTEM PERMEASE PROTEIN"/>
    <property type="match status" value="1"/>
</dbReference>
<dbReference type="Gene3D" id="1.10.3470.10">
    <property type="entry name" value="ABC transporter involved in vitamin B12 uptake, BtuC"/>
    <property type="match status" value="1"/>
</dbReference>
<keyword evidence="4" id="KW-1003">Cell membrane</keyword>
<dbReference type="PANTHER" id="PTHR30472:SF24">
    <property type="entry name" value="FERRIC ENTEROBACTIN TRANSPORT SYSTEM PERMEASE PROTEIN FEPG"/>
    <property type="match status" value="1"/>
</dbReference>